<gene>
    <name evidence="8" type="ORF">UFOPK1493_04168</name>
</gene>
<evidence type="ECO:0000256" key="1">
    <source>
        <dbReference type="ARBA" id="ARBA00004651"/>
    </source>
</evidence>
<organism evidence="8">
    <name type="scientific">freshwater metagenome</name>
    <dbReference type="NCBI Taxonomy" id="449393"/>
    <lineage>
        <taxon>unclassified sequences</taxon>
        <taxon>metagenomes</taxon>
        <taxon>ecological metagenomes</taxon>
    </lineage>
</organism>
<feature type="transmembrane region" description="Helical" evidence="6">
    <location>
        <begin position="277"/>
        <end position="296"/>
    </location>
</feature>
<feature type="transmembrane region" description="Helical" evidence="6">
    <location>
        <begin position="211"/>
        <end position="237"/>
    </location>
</feature>
<feature type="transmembrane region" description="Helical" evidence="6">
    <location>
        <begin position="170"/>
        <end position="190"/>
    </location>
</feature>
<evidence type="ECO:0000313" key="8">
    <source>
        <dbReference type="EMBL" id="CAB4598653.1"/>
    </source>
</evidence>
<dbReference type="PANTHER" id="PTHR43124:SF3">
    <property type="entry name" value="CHLORAMPHENICOL EFFLUX PUMP RV0191"/>
    <property type="match status" value="1"/>
</dbReference>
<evidence type="ECO:0000256" key="5">
    <source>
        <dbReference type="ARBA" id="ARBA00023136"/>
    </source>
</evidence>
<feature type="transmembrane region" description="Helical" evidence="6">
    <location>
        <begin position="302"/>
        <end position="325"/>
    </location>
</feature>
<feature type="transmembrane region" description="Helical" evidence="6">
    <location>
        <begin position="364"/>
        <end position="385"/>
    </location>
</feature>
<feature type="transmembrane region" description="Helical" evidence="6">
    <location>
        <begin position="337"/>
        <end position="358"/>
    </location>
</feature>
<keyword evidence="3 6" id="KW-0812">Transmembrane</keyword>
<evidence type="ECO:0000259" key="7">
    <source>
        <dbReference type="PROSITE" id="PS50850"/>
    </source>
</evidence>
<dbReference type="SUPFAM" id="SSF103473">
    <property type="entry name" value="MFS general substrate transporter"/>
    <property type="match status" value="1"/>
</dbReference>
<feature type="transmembrane region" description="Helical" evidence="6">
    <location>
        <begin position="243"/>
        <end position="265"/>
    </location>
</feature>
<dbReference type="GO" id="GO:0005886">
    <property type="term" value="C:plasma membrane"/>
    <property type="evidence" value="ECO:0007669"/>
    <property type="project" value="UniProtKB-SubCell"/>
</dbReference>
<evidence type="ECO:0000256" key="2">
    <source>
        <dbReference type="ARBA" id="ARBA00022475"/>
    </source>
</evidence>
<feature type="domain" description="Major facilitator superfamily (MFS) profile" evidence="7">
    <location>
        <begin position="1"/>
        <end position="389"/>
    </location>
</feature>
<dbReference type="InterPro" id="IPR020846">
    <property type="entry name" value="MFS_dom"/>
</dbReference>
<proteinExistence type="predicted"/>
<dbReference type="InterPro" id="IPR050189">
    <property type="entry name" value="MFS_Efflux_Transporters"/>
</dbReference>
<name>A0A6J6GGA1_9ZZZZ</name>
<dbReference type="InterPro" id="IPR011701">
    <property type="entry name" value="MFS"/>
</dbReference>
<accession>A0A6J6GGA1</accession>
<dbReference type="PANTHER" id="PTHR43124">
    <property type="entry name" value="PURINE EFFLUX PUMP PBUE"/>
    <property type="match status" value="1"/>
</dbReference>
<dbReference type="EMBL" id="CAEZSR010000297">
    <property type="protein sequence ID" value="CAB4598653.1"/>
    <property type="molecule type" value="Genomic_DNA"/>
</dbReference>
<protein>
    <submittedName>
        <fullName evidence="8">Unannotated protein</fullName>
    </submittedName>
</protein>
<dbReference type="AlphaFoldDB" id="A0A6J6GGA1"/>
<keyword evidence="4 6" id="KW-1133">Transmembrane helix</keyword>
<dbReference type="GO" id="GO:0022857">
    <property type="term" value="F:transmembrane transporter activity"/>
    <property type="evidence" value="ECO:0007669"/>
    <property type="project" value="InterPro"/>
</dbReference>
<keyword evidence="2" id="KW-1003">Cell membrane</keyword>
<dbReference type="InterPro" id="IPR036259">
    <property type="entry name" value="MFS_trans_sf"/>
</dbReference>
<evidence type="ECO:0000256" key="3">
    <source>
        <dbReference type="ARBA" id="ARBA00022692"/>
    </source>
</evidence>
<evidence type="ECO:0000256" key="4">
    <source>
        <dbReference type="ARBA" id="ARBA00022989"/>
    </source>
</evidence>
<dbReference type="PROSITE" id="PS50850">
    <property type="entry name" value="MFS"/>
    <property type="match status" value="1"/>
</dbReference>
<evidence type="ECO:0000256" key="6">
    <source>
        <dbReference type="SAM" id="Phobius"/>
    </source>
</evidence>
<sequence length="392" mass="40894">MLRRLLDDRDVPEVHHNLVPLTFARVTGNACYRYTYPFVALIASGLDVTLGRMGLALAFAELAGLLSPLTGRLADRLGQRTAMAGGLASVALGASLAASAQHVVWLALALVVLAQSKVLFDLGLTSWIAEQVPYERRGRIVGLTETSWAGGLLLGVSTMGLVTAATNWRVGYLTGATAALVMAAVVYRRVTPLPARHERPERAATGKIPRWGIAAVLSVLCLMGASQALFVTFGSWLEDTFGLGAVGLAAITVALGLGELGASLTSARHTDRWGKELSTAGGAALMVPTGLILAVWHDQLAVGIVLLVISILAFEFAIVSSLAIGSRLVPGSPARGVGAMIAAGTSGRAIVSVPATALYERSGFGWPAAMSALLACGTITGMLWIRRHLARV</sequence>
<keyword evidence="5 6" id="KW-0472">Membrane</keyword>
<dbReference type="Pfam" id="PF07690">
    <property type="entry name" value="MFS_1"/>
    <property type="match status" value="1"/>
</dbReference>
<reference evidence="8" key="1">
    <citation type="submission" date="2020-05" db="EMBL/GenBank/DDBJ databases">
        <authorList>
            <person name="Chiriac C."/>
            <person name="Salcher M."/>
            <person name="Ghai R."/>
            <person name="Kavagutti S V."/>
        </authorList>
    </citation>
    <scope>NUCLEOTIDE SEQUENCE</scope>
</reference>
<comment type="subcellular location">
    <subcellularLocation>
        <location evidence="1">Cell membrane</location>
        <topology evidence="1">Multi-pass membrane protein</topology>
    </subcellularLocation>
</comment>
<dbReference type="Gene3D" id="1.20.1250.20">
    <property type="entry name" value="MFS general substrate transporter like domains"/>
    <property type="match status" value="1"/>
</dbReference>
<feature type="transmembrane region" description="Helical" evidence="6">
    <location>
        <begin position="140"/>
        <end position="164"/>
    </location>
</feature>